<feature type="region of interest" description="Disordered" evidence="7">
    <location>
        <begin position="834"/>
        <end position="876"/>
    </location>
</feature>
<sequence length="1000" mass="111897">MDPIDSEQGQEKPSEKNWDLMPSSKGRQRKKNPKYSDYETDATVTVQKTPKKSRRGAKKASETTPAKIEEAKNATQQAADGEEKATNKTPQESNGKTSEETPKKAVRAKKTPSKKTPAKKTPAKKTPAKKTPAKRTPKAVGTLPGGEGGVVDNVQQENGTPKPKRKYVRKQQKATPVTEPPCEEAQGEHPAEPQEEIEPGGRRMRGAAKAALKYLHTLAKEVLGHPSDESDSKPGANSEGDEDSLKEQKTPKGGKGRKGKKRKRPVFDSDAEGDEDFVPGAEEDEVEEMEDEEEGEDTDLDLDFRTSGRSPAVYHHNRTNTGSNAKTPNGLAASVMKVVWDAIESTKKFREEHYSSWVFPEWVPTTSSWDLVPQSDVEKYLPQELRSAAFKLSREGLSKEGTPLQRLSRFEAAAAHPERWDMVLYAGGPVWAMEWCPTPEGAPASQYIALACHRGMDEQHYVNKMYSGPGLVQLWDVCKLEYNSRPDSQPAFAYGLAQDKGFIWHLKWCPAGGWELPSCGRKAPFLPRLGLLAAATSTGVVTIYSLPHPDALHSNNNLPDSGKPSQQLPIYQAKGVLTLKLGSFKAPRQEHSGQVLSMDWLPEKPHNIMAIGFYDGIVGLWDLSTKSALLRVRESDGSLSLLPYRCLLAHDHAVRALAFCPASSNSEREKDRIVREREWLAAKPVSLWLGQSLNDTHSTRHLLVTAGEDRYVKTWDLRRLHDPITIQKRYLTNEIYWPLNAPGLLMAQETAYVAKGSQGVHYFDHSMNSLFAIPRTGTLWSISYTEWLNSVVTADSLGEVILALLPQMTSSPPYLKRTIERRFPIYFTSVMPYDESEKENQDQQEGGEAEELDTGSEGGNENREEGGRGGNDKYPPLRFQTYKEAVKKYCLHHTDNDMRTFARSERRALWKRMKDTEVKTKMNLDEMPLASLHKVRFNPNMNCHMWVASAGQTGLVRLNCLRSMISPHVKDMISKNQAQFNALYSPKEQTEAVHTETEQL</sequence>
<feature type="compositionally biased region" description="Acidic residues" evidence="7">
    <location>
        <begin position="269"/>
        <end position="301"/>
    </location>
</feature>
<evidence type="ECO:0000256" key="6">
    <source>
        <dbReference type="PROSITE-ProRule" id="PRU00221"/>
    </source>
</evidence>
<dbReference type="PANTHER" id="PTHR15052">
    <property type="entry name" value="RNA POLYMERASE III TRANSCRIPTION INITIATION FACTOR COMPLEX SUBUNIT"/>
    <property type="match status" value="1"/>
</dbReference>
<name>A0A3B4TG59_SERDU</name>
<comment type="subcellular location">
    <subcellularLocation>
        <location evidence="1">Nucleus</location>
    </subcellularLocation>
</comment>
<evidence type="ECO:0000256" key="1">
    <source>
        <dbReference type="ARBA" id="ARBA00004123"/>
    </source>
</evidence>
<evidence type="ECO:0000256" key="3">
    <source>
        <dbReference type="ARBA" id="ARBA00022737"/>
    </source>
</evidence>
<evidence type="ECO:0000256" key="4">
    <source>
        <dbReference type="ARBA" id="ARBA00023163"/>
    </source>
</evidence>
<feature type="compositionally biased region" description="Basic residues" evidence="7">
    <location>
        <begin position="252"/>
        <end position="264"/>
    </location>
</feature>
<dbReference type="InterPro" id="IPR001680">
    <property type="entry name" value="WD40_rpt"/>
</dbReference>
<feature type="compositionally biased region" description="Basic residues" evidence="7">
    <location>
        <begin position="49"/>
        <end position="58"/>
    </location>
</feature>
<keyword evidence="2 6" id="KW-0853">WD repeat</keyword>
<evidence type="ECO:0000256" key="5">
    <source>
        <dbReference type="ARBA" id="ARBA00023242"/>
    </source>
</evidence>
<dbReference type="GO" id="GO:0005634">
    <property type="term" value="C:nucleus"/>
    <property type="evidence" value="ECO:0007669"/>
    <property type="project" value="UniProtKB-SubCell"/>
</dbReference>
<dbReference type="SUPFAM" id="SSF50978">
    <property type="entry name" value="WD40 repeat-like"/>
    <property type="match status" value="1"/>
</dbReference>
<evidence type="ECO:0000256" key="7">
    <source>
        <dbReference type="SAM" id="MobiDB-lite"/>
    </source>
</evidence>
<keyword evidence="4" id="KW-0804">Transcription</keyword>
<reference evidence="8" key="1">
    <citation type="submission" date="2025-08" db="UniProtKB">
        <authorList>
            <consortium name="Ensembl"/>
        </authorList>
    </citation>
    <scope>IDENTIFICATION</scope>
</reference>
<dbReference type="AlphaFoldDB" id="A0A3B4TG59"/>
<dbReference type="PROSITE" id="PS00678">
    <property type="entry name" value="WD_REPEATS_1"/>
    <property type="match status" value="1"/>
</dbReference>
<accession>A0A3B4TG59</accession>
<dbReference type="PROSITE" id="PS50082">
    <property type="entry name" value="WD_REPEATS_2"/>
    <property type="match status" value="1"/>
</dbReference>
<feature type="compositionally biased region" description="Acidic residues" evidence="7">
    <location>
        <begin position="845"/>
        <end position="854"/>
    </location>
</feature>
<dbReference type="Proteomes" id="UP000261420">
    <property type="component" value="Unplaced"/>
</dbReference>
<keyword evidence="9" id="KW-1185">Reference proteome</keyword>
<feature type="compositionally biased region" description="Basic residues" evidence="7">
    <location>
        <begin position="162"/>
        <end position="172"/>
    </location>
</feature>
<organism evidence="8 9">
    <name type="scientific">Seriola dumerili</name>
    <name type="common">Greater amberjack</name>
    <name type="synonym">Caranx dumerili</name>
    <dbReference type="NCBI Taxonomy" id="41447"/>
    <lineage>
        <taxon>Eukaryota</taxon>
        <taxon>Metazoa</taxon>
        <taxon>Chordata</taxon>
        <taxon>Craniata</taxon>
        <taxon>Vertebrata</taxon>
        <taxon>Euteleostomi</taxon>
        <taxon>Actinopterygii</taxon>
        <taxon>Neopterygii</taxon>
        <taxon>Teleostei</taxon>
        <taxon>Neoteleostei</taxon>
        <taxon>Acanthomorphata</taxon>
        <taxon>Carangaria</taxon>
        <taxon>Carangiformes</taxon>
        <taxon>Carangidae</taxon>
        <taxon>Seriola</taxon>
    </lineage>
</organism>
<dbReference type="GO" id="GO:0000127">
    <property type="term" value="C:transcription factor TFIIIC complex"/>
    <property type="evidence" value="ECO:0007669"/>
    <property type="project" value="TreeGrafter"/>
</dbReference>
<feature type="region of interest" description="Disordered" evidence="7">
    <location>
        <begin position="1"/>
        <end position="303"/>
    </location>
</feature>
<feature type="compositionally biased region" description="Basic residues" evidence="7">
    <location>
        <begin position="104"/>
        <end position="137"/>
    </location>
</feature>
<evidence type="ECO:0000256" key="2">
    <source>
        <dbReference type="ARBA" id="ARBA00022574"/>
    </source>
</evidence>
<feature type="compositionally biased region" description="Polar residues" evidence="7">
    <location>
        <begin position="87"/>
        <end position="96"/>
    </location>
</feature>
<dbReference type="InterPro" id="IPR019775">
    <property type="entry name" value="WD40_repeat_CS"/>
</dbReference>
<keyword evidence="5" id="KW-0539">Nucleus</keyword>
<dbReference type="Gene3D" id="2.130.10.10">
    <property type="entry name" value="YVTN repeat-like/Quinoprotein amine dehydrogenase"/>
    <property type="match status" value="1"/>
</dbReference>
<evidence type="ECO:0000313" key="9">
    <source>
        <dbReference type="Proteomes" id="UP000261420"/>
    </source>
</evidence>
<evidence type="ECO:0000313" key="8">
    <source>
        <dbReference type="Ensembl" id="ENSSDUP00000004945.1"/>
    </source>
</evidence>
<dbReference type="Ensembl" id="ENSSDUT00000005046.1">
    <property type="protein sequence ID" value="ENSSDUP00000004945.1"/>
    <property type="gene ID" value="ENSSDUG00000003669.1"/>
</dbReference>
<keyword evidence="3" id="KW-0677">Repeat</keyword>
<dbReference type="PANTHER" id="PTHR15052:SF2">
    <property type="entry name" value="GENERAL TRANSCRIPTION FACTOR 3C POLYPEPTIDE 2"/>
    <property type="match status" value="1"/>
</dbReference>
<feature type="compositionally biased region" description="Basic and acidic residues" evidence="7">
    <location>
        <begin position="860"/>
        <end position="871"/>
    </location>
</feature>
<dbReference type="InterPro" id="IPR052416">
    <property type="entry name" value="GTF3C_component"/>
</dbReference>
<protein>
    <submittedName>
        <fullName evidence="8">General transcription factor IIIC, polypeptide 2, beta</fullName>
    </submittedName>
</protein>
<reference evidence="8" key="2">
    <citation type="submission" date="2025-09" db="UniProtKB">
        <authorList>
            <consortium name="Ensembl"/>
        </authorList>
    </citation>
    <scope>IDENTIFICATION</scope>
</reference>
<feature type="compositionally biased region" description="Basic and acidic residues" evidence="7">
    <location>
        <begin position="9"/>
        <end position="18"/>
    </location>
</feature>
<dbReference type="GeneTree" id="ENSGT00390000018632"/>
<dbReference type="STRING" id="41447.ENSSDUP00000004945"/>
<proteinExistence type="predicted"/>
<dbReference type="GO" id="GO:0006383">
    <property type="term" value="P:transcription by RNA polymerase III"/>
    <property type="evidence" value="ECO:0007669"/>
    <property type="project" value="TreeGrafter"/>
</dbReference>
<dbReference type="InterPro" id="IPR036322">
    <property type="entry name" value="WD40_repeat_dom_sf"/>
</dbReference>
<dbReference type="SMART" id="SM00320">
    <property type="entry name" value="WD40"/>
    <property type="match status" value="3"/>
</dbReference>
<feature type="repeat" description="WD" evidence="6">
    <location>
        <begin position="588"/>
        <end position="631"/>
    </location>
</feature>
<dbReference type="InterPro" id="IPR015943">
    <property type="entry name" value="WD40/YVTN_repeat-like_dom_sf"/>
</dbReference>
<feature type="compositionally biased region" description="Basic and acidic residues" evidence="7">
    <location>
        <begin position="218"/>
        <end position="232"/>
    </location>
</feature>